<dbReference type="AlphaFoldDB" id="A0A1Q9E1H5"/>
<evidence type="ECO:0000313" key="2">
    <source>
        <dbReference type="Proteomes" id="UP000186817"/>
    </source>
</evidence>
<name>A0A1Q9E1H5_SYMMI</name>
<dbReference type="Proteomes" id="UP000186817">
    <property type="component" value="Unassembled WGS sequence"/>
</dbReference>
<evidence type="ECO:0000313" key="1">
    <source>
        <dbReference type="EMBL" id="OLQ01294.1"/>
    </source>
</evidence>
<protein>
    <submittedName>
        <fullName evidence="1">Uncharacterized protein</fullName>
    </submittedName>
</protein>
<keyword evidence="2" id="KW-1185">Reference proteome</keyword>
<reference evidence="1 2" key="1">
    <citation type="submission" date="2016-02" db="EMBL/GenBank/DDBJ databases">
        <title>Genome analysis of coral dinoflagellate symbionts highlights evolutionary adaptations to a symbiotic lifestyle.</title>
        <authorList>
            <person name="Aranda M."/>
            <person name="Li Y."/>
            <person name="Liew Y.J."/>
            <person name="Baumgarten S."/>
            <person name="Simakov O."/>
            <person name="Wilson M."/>
            <person name="Piel J."/>
            <person name="Ashoor H."/>
            <person name="Bougouffa S."/>
            <person name="Bajic V.B."/>
            <person name="Ryu T."/>
            <person name="Ravasi T."/>
            <person name="Bayer T."/>
            <person name="Micklem G."/>
            <person name="Kim H."/>
            <person name="Bhak J."/>
            <person name="Lajeunesse T.C."/>
            <person name="Voolstra C.R."/>
        </authorList>
    </citation>
    <scope>NUCLEOTIDE SEQUENCE [LARGE SCALE GENOMIC DNA]</scope>
    <source>
        <strain evidence="1 2">CCMP2467</strain>
    </source>
</reference>
<comment type="caution">
    <text evidence="1">The sequence shown here is derived from an EMBL/GenBank/DDBJ whole genome shotgun (WGS) entry which is preliminary data.</text>
</comment>
<organism evidence="1 2">
    <name type="scientific">Symbiodinium microadriaticum</name>
    <name type="common">Dinoflagellate</name>
    <name type="synonym">Zooxanthella microadriatica</name>
    <dbReference type="NCBI Taxonomy" id="2951"/>
    <lineage>
        <taxon>Eukaryota</taxon>
        <taxon>Sar</taxon>
        <taxon>Alveolata</taxon>
        <taxon>Dinophyceae</taxon>
        <taxon>Suessiales</taxon>
        <taxon>Symbiodiniaceae</taxon>
        <taxon>Symbiodinium</taxon>
    </lineage>
</organism>
<dbReference type="InterPro" id="IPR037151">
    <property type="entry name" value="AlkB-like_sf"/>
</dbReference>
<dbReference type="EMBL" id="LSRX01000298">
    <property type="protein sequence ID" value="OLQ01294.1"/>
    <property type="molecule type" value="Genomic_DNA"/>
</dbReference>
<sequence length="200" mass="23176">MPQNLIYKEIFTPDASDIFNYAYGIQDDSETFRDYPETFVSISNLAFQYYHNHSEPFQGDEHTGQAECLVSDPTRRCFAFHWPGFLGRDTAQAYFDELQAHAPWDQLRSRKGHVMRSTCWFARGGCTCDYTYGDARVSLTRRSSSGSFAESMERLTELIFTRLTPKLSRKDWPNSANLNYYAARGMGGMMILYCFCHRRP</sequence>
<dbReference type="OrthoDB" id="405923at2759"/>
<accession>A0A1Q9E1H5</accession>
<proteinExistence type="predicted"/>
<dbReference type="Gene3D" id="2.60.120.590">
    <property type="entry name" value="Alpha-ketoglutarate-dependent dioxygenase AlkB-like"/>
    <property type="match status" value="1"/>
</dbReference>
<dbReference type="SUPFAM" id="SSF51197">
    <property type="entry name" value="Clavaminate synthase-like"/>
    <property type="match status" value="1"/>
</dbReference>
<gene>
    <name evidence="1" type="ORF">AK812_SmicGene15974</name>
</gene>